<proteinExistence type="predicted"/>
<gene>
    <name evidence="1" type="ORF">L195_g034923</name>
</gene>
<reference evidence="1 2" key="2">
    <citation type="journal article" date="2017" name="Front. Plant Sci.">
        <title>Gene Classification and Mining of Molecular Markers Useful in Red Clover (Trifolium pratense) Breeding.</title>
        <authorList>
            <person name="Istvanek J."/>
            <person name="Dluhosova J."/>
            <person name="Dluhos P."/>
            <person name="Patkova L."/>
            <person name="Nedelnik J."/>
            <person name="Repkova J."/>
        </authorList>
    </citation>
    <scope>NUCLEOTIDE SEQUENCE [LARGE SCALE GENOMIC DNA]</scope>
    <source>
        <strain evidence="2">cv. Tatra</strain>
        <tissue evidence="1">Young leaves</tissue>
    </source>
</reference>
<dbReference type="EMBL" id="ASHM01035040">
    <property type="protein sequence ID" value="PNX78940.1"/>
    <property type="molecule type" value="Genomic_DNA"/>
</dbReference>
<comment type="caution">
    <text evidence="1">The sequence shown here is derived from an EMBL/GenBank/DDBJ whole genome shotgun (WGS) entry which is preliminary data.</text>
</comment>
<protein>
    <submittedName>
        <fullName evidence="1">Uncharacterized protein</fullName>
    </submittedName>
</protein>
<evidence type="ECO:0000313" key="1">
    <source>
        <dbReference type="EMBL" id="PNX78940.1"/>
    </source>
</evidence>
<sequence length="212" mass="24375">MLKAKREGNSEIEQENLRLCVIKLLAKVDPQIGISMHLSATFHLDSTELQGGMGFPNLFAFHSAMLANKARRIFTQPWRGGCAVYLESLIASRHQLVHRVRDLIIKCVKQRDEDLVHGLFDEQSAISDFNTPKIPSVIEDRLMWWPDPKSTFTHTVENNSLLYPRCSNTAENARLLKIAYRFTVDIWLQTGLWILIDPYIVEVANFSDLFFK</sequence>
<dbReference type="Proteomes" id="UP000236291">
    <property type="component" value="Unassembled WGS sequence"/>
</dbReference>
<dbReference type="AlphaFoldDB" id="A0A2K3LK72"/>
<reference evidence="1 2" key="1">
    <citation type="journal article" date="2014" name="Am. J. Bot.">
        <title>Genome assembly and annotation for red clover (Trifolium pratense; Fabaceae).</title>
        <authorList>
            <person name="Istvanek J."/>
            <person name="Jaros M."/>
            <person name="Krenek A."/>
            <person name="Repkova J."/>
        </authorList>
    </citation>
    <scope>NUCLEOTIDE SEQUENCE [LARGE SCALE GENOMIC DNA]</scope>
    <source>
        <strain evidence="2">cv. Tatra</strain>
        <tissue evidence="1">Young leaves</tissue>
    </source>
</reference>
<feature type="non-terminal residue" evidence="1">
    <location>
        <position position="212"/>
    </location>
</feature>
<evidence type="ECO:0000313" key="2">
    <source>
        <dbReference type="Proteomes" id="UP000236291"/>
    </source>
</evidence>
<dbReference type="ExpressionAtlas" id="A0A2K3LK72">
    <property type="expression patterns" value="baseline"/>
</dbReference>
<accession>A0A2K3LK72</accession>
<organism evidence="1 2">
    <name type="scientific">Trifolium pratense</name>
    <name type="common">Red clover</name>
    <dbReference type="NCBI Taxonomy" id="57577"/>
    <lineage>
        <taxon>Eukaryota</taxon>
        <taxon>Viridiplantae</taxon>
        <taxon>Streptophyta</taxon>
        <taxon>Embryophyta</taxon>
        <taxon>Tracheophyta</taxon>
        <taxon>Spermatophyta</taxon>
        <taxon>Magnoliopsida</taxon>
        <taxon>eudicotyledons</taxon>
        <taxon>Gunneridae</taxon>
        <taxon>Pentapetalae</taxon>
        <taxon>rosids</taxon>
        <taxon>fabids</taxon>
        <taxon>Fabales</taxon>
        <taxon>Fabaceae</taxon>
        <taxon>Papilionoideae</taxon>
        <taxon>50 kb inversion clade</taxon>
        <taxon>NPAAA clade</taxon>
        <taxon>Hologalegina</taxon>
        <taxon>IRL clade</taxon>
        <taxon>Trifolieae</taxon>
        <taxon>Trifolium</taxon>
    </lineage>
</organism>
<name>A0A2K3LK72_TRIPR</name>